<keyword evidence="5" id="KW-0460">Magnesium</keyword>
<proteinExistence type="predicted"/>
<evidence type="ECO:0000256" key="6">
    <source>
        <dbReference type="ARBA" id="ARBA00023211"/>
    </source>
</evidence>
<protein>
    <submittedName>
        <fullName evidence="8">Coenzyme A pyrophosphatase</fullName>
    </submittedName>
</protein>
<reference evidence="8 9" key="1">
    <citation type="submission" date="2018-03" db="EMBL/GenBank/DDBJ databases">
        <title>Mesoflavibacter sp. HG37 and Mesoflavibacter sp. HG96 sp.nov., two marine bacteria isolated from seawater of Western Pacific Ocean.</title>
        <authorList>
            <person name="Cheng H."/>
            <person name="Wu Y.-H."/>
            <person name="Guo L.-L."/>
            <person name="Xu X.-W."/>
        </authorList>
    </citation>
    <scope>NUCLEOTIDE SEQUENCE [LARGE SCALE GENOMIC DNA]</scope>
    <source>
        <strain evidence="8 9">KCTC 32269</strain>
    </source>
</reference>
<evidence type="ECO:0000256" key="2">
    <source>
        <dbReference type="ARBA" id="ARBA00001946"/>
    </source>
</evidence>
<dbReference type="GO" id="GO:0010945">
    <property type="term" value="F:coenzyme A diphosphatase activity"/>
    <property type="evidence" value="ECO:0007669"/>
    <property type="project" value="InterPro"/>
</dbReference>
<dbReference type="PANTHER" id="PTHR12992">
    <property type="entry name" value="NUDIX HYDROLASE"/>
    <property type="match status" value="1"/>
</dbReference>
<dbReference type="PROSITE" id="PS51462">
    <property type="entry name" value="NUDIX"/>
    <property type="match status" value="1"/>
</dbReference>
<dbReference type="CDD" id="cd03426">
    <property type="entry name" value="NUDIX_CoAse_Nudt7"/>
    <property type="match status" value="1"/>
</dbReference>
<dbReference type="Proteomes" id="UP000238426">
    <property type="component" value="Unassembled WGS sequence"/>
</dbReference>
<name>A0A2T1N594_9FLAO</name>
<keyword evidence="6" id="KW-0464">Manganese</keyword>
<keyword evidence="9" id="KW-1185">Reference proteome</keyword>
<sequence length="213" mass="24288">MNFESFKKLLSKIQHLDLPAEKSHIKMMPPYRNELVANHKEPLHTARKAAVLALFYPDEFNETKLVLILRKTYKGVHSAQVGFPGGKVEKEDKSLADTALRETFEEVGVALNNMVIVKALTKVYIPPSHYNVYPFIGYCLQTPILKKQDEEVEAILEVDFNHFLDDSNLKSKKVKPEQLKEFDVPALELNNHLVWGATAMMLSEVKDLIKTVL</sequence>
<dbReference type="GO" id="GO:0046872">
    <property type="term" value="F:metal ion binding"/>
    <property type="evidence" value="ECO:0007669"/>
    <property type="project" value="UniProtKB-KW"/>
</dbReference>
<keyword evidence="3" id="KW-0479">Metal-binding</keyword>
<comment type="caution">
    <text evidence="8">The sequence shown here is derived from an EMBL/GenBank/DDBJ whole genome shotgun (WGS) entry which is preliminary data.</text>
</comment>
<dbReference type="EMBL" id="PXOQ01000015">
    <property type="protein sequence ID" value="PSG86435.1"/>
    <property type="molecule type" value="Genomic_DNA"/>
</dbReference>
<evidence type="ECO:0000256" key="4">
    <source>
        <dbReference type="ARBA" id="ARBA00022801"/>
    </source>
</evidence>
<dbReference type="Pfam" id="PF00293">
    <property type="entry name" value="NUDIX"/>
    <property type="match status" value="1"/>
</dbReference>
<feature type="domain" description="Nudix hydrolase" evidence="7">
    <location>
        <begin position="46"/>
        <end position="180"/>
    </location>
</feature>
<dbReference type="SUPFAM" id="SSF55811">
    <property type="entry name" value="Nudix"/>
    <property type="match status" value="1"/>
</dbReference>
<evidence type="ECO:0000313" key="8">
    <source>
        <dbReference type="EMBL" id="PSG86435.1"/>
    </source>
</evidence>
<keyword evidence="4" id="KW-0378">Hydrolase</keyword>
<evidence type="ECO:0000256" key="3">
    <source>
        <dbReference type="ARBA" id="ARBA00022723"/>
    </source>
</evidence>
<gene>
    <name evidence="8" type="ORF">C7H52_12160</name>
</gene>
<evidence type="ECO:0000256" key="5">
    <source>
        <dbReference type="ARBA" id="ARBA00022842"/>
    </source>
</evidence>
<accession>A0A2T1N594</accession>
<dbReference type="InterPro" id="IPR015797">
    <property type="entry name" value="NUDIX_hydrolase-like_dom_sf"/>
</dbReference>
<dbReference type="Gene3D" id="3.90.79.10">
    <property type="entry name" value="Nucleoside Triphosphate Pyrophosphohydrolase"/>
    <property type="match status" value="1"/>
</dbReference>
<dbReference type="AlphaFoldDB" id="A0A2T1N594"/>
<dbReference type="InterPro" id="IPR000086">
    <property type="entry name" value="NUDIX_hydrolase_dom"/>
</dbReference>
<dbReference type="PANTHER" id="PTHR12992:SF11">
    <property type="entry name" value="MITOCHONDRIAL COENZYME A DIPHOSPHATASE NUDT8"/>
    <property type="match status" value="1"/>
</dbReference>
<dbReference type="OrthoDB" id="9802805at2"/>
<dbReference type="RefSeq" id="WP_106464174.1">
    <property type="nucleotide sequence ID" value="NZ_PXOQ01000015.1"/>
</dbReference>
<comment type="cofactor">
    <cofactor evidence="2">
        <name>Mg(2+)</name>
        <dbReference type="ChEBI" id="CHEBI:18420"/>
    </cofactor>
</comment>
<comment type="cofactor">
    <cofactor evidence="1">
        <name>Mn(2+)</name>
        <dbReference type="ChEBI" id="CHEBI:29035"/>
    </cofactor>
</comment>
<evidence type="ECO:0000313" key="9">
    <source>
        <dbReference type="Proteomes" id="UP000238426"/>
    </source>
</evidence>
<evidence type="ECO:0000256" key="1">
    <source>
        <dbReference type="ARBA" id="ARBA00001936"/>
    </source>
</evidence>
<organism evidence="8 9">
    <name type="scientific">Aurantibacter aestuarii</name>
    <dbReference type="NCBI Taxonomy" id="1266046"/>
    <lineage>
        <taxon>Bacteria</taxon>
        <taxon>Pseudomonadati</taxon>
        <taxon>Bacteroidota</taxon>
        <taxon>Flavobacteriia</taxon>
        <taxon>Flavobacteriales</taxon>
        <taxon>Flavobacteriaceae</taxon>
        <taxon>Aurantibacter</taxon>
    </lineage>
</organism>
<dbReference type="InterPro" id="IPR045121">
    <property type="entry name" value="CoAse"/>
</dbReference>
<evidence type="ECO:0000259" key="7">
    <source>
        <dbReference type="PROSITE" id="PS51462"/>
    </source>
</evidence>